<feature type="transmembrane region" description="Helical" evidence="2">
    <location>
        <begin position="28"/>
        <end position="51"/>
    </location>
</feature>
<dbReference type="Gene3D" id="1.10.287.470">
    <property type="entry name" value="Helix hairpin bin"/>
    <property type="match status" value="1"/>
</dbReference>
<dbReference type="EMBL" id="FQZQ01000016">
    <property type="protein sequence ID" value="SHJ95679.1"/>
    <property type="molecule type" value="Genomic_DNA"/>
</dbReference>
<keyword evidence="2" id="KW-0812">Transmembrane</keyword>
<organism evidence="4 5">
    <name type="scientific">Shimia gijangensis</name>
    <dbReference type="NCBI Taxonomy" id="1470563"/>
    <lineage>
        <taxon>Bacteria</taxon>
        <taxon>Pseudomonadati</taxon>
        <taxon>Pseudomonadota</taxon>
        <taxon>Alphaproteobacteria</taxon>
        <taxon>Rhodobacterales</taxon>
        <taxon>Roseobacteraceae</taxon>
    </lineage>
</organism>
<gene>
    <name evidence="4" type="ORF">SAMN05444000_11612</name>
</gene>
<dbReference type="RefSeq" id="WP_073253956.1">
    <property type="nucleotide sequence ID" value="NZ_FQZQ01000016.1"/>
</dbReference>
<feature type="coiled-coil region" evidence="1">
    <location>
        <begin position="104"/>
        <end position="190"/>
    </location>
</feature>
<keyword evidence="2" id="KW-1133">Transmembrane helix</keyword>
<dbReference type="STRING" id="1470563.SAMN05444000_11612"/>
<dbReference type="OrthoDB" id="7929252at2"/>
<evidence type="ECO:0000313" key="4">
    <source>
        <dbReference type="EMBL" id="SHJ95679.1"/>
    </source>
</evidence>
<dbReference type="Pfam" id="PF25917">
    <property type="entry name" value="BSH_RND"/>
    <property type="match status" value="1"/>
</dbReference>
<evidence type="ECO:0000256" key="1">
    <source>
        <dbReference type="SAM" id="Coils"/>
    </source>
</evidence>
<reference evidence="5" key="1">
    <citation type="submission" date="2016-11" db="EMBL/GenBank/DDBJ databases">
        <authorList>
            <person name="Varghese N."/>
            <person name="Submissions S."/>
        </authorList>
    </citation>
    <scope>NUCLEOTIDE SEQUENCE [LARGE SCALE GENOMIC DNA]</scope>
    <source>
        <strain evidence="5">DSM 100564</strain>
    </source>
</reference>
<evidence type="ECO:0000259" key="3">
    <source>
        <dbReference type="Pfam" id="PF25917"/>
    </source>
</evidence>
<dbReference type="PANTHER" id="PTHR30367">
    <property type="entry name" value="P-HYDROXYBENZOIC ACID EFFLUX PUMP SUBUNIT AAEA-RELATED"/>
    <property type="match status" value="1"/>
</dbReference>
<dbReference type="InterPro" id="IPR050393">
    <property type="entry name" value="MFP_Efflux_Pump"/>
</dbReference>
<dbReference type="Proteomes" id="UP000183982">
    <property type="component" value="Unassembled WGS sequence"/>
</dbReference>
<dbReference type="PANTHER" id="PTHR30367:SF12">
    <property type="entry name" value="P-HYDROXYBENZOIC ACID EFFLUX PUMP SUBUNIT AAEA"/>
    <property type="match status" value="1"/>
</dbReference>
<dbReference type="SUPFAM" id="SSF111369">
    <property type="entry name" value="HlyD-like secretion proteins"/>
    <property type="match status" value="1"/>
</dbReference>
<protein>
    <submittedName>
        <fullName evidence="4">Multidrug resistance efflux pump</fullName>
    </submittedName>
</protein>
<keyword evidence="5" id="KW-1185">Reference proteome</keyword>
<sequence length="397" mass="42673">MFELLFTSFPAIIRYFQLKRRGEKMTVWNMKTAVFLWAILAFCLFLTIFYYHPKTYAGVVPFRTVSVVSQTTGPVTEINVINGQEVKAGDLLFRIEDSAQQAALKQAQADLALLDAEQAKAKDNEIVAQSAVDEAEAQLAQFRDDLKDAQTLLQRGAGRADDVLTLQTSVSATEAELRAVQAQLDLARIDMNETIPAQIESAKTAIASAQVALDFTEVRSLANGHVTQLSLSVGSPATTLVLRPAMIIIPDRPEDVPVRITAGFSQVARNTLYDGMPAEIACESNANLGFKNSVMPAHVLRVQPAIATGQVVPDPQLLDMAAATARGTVLVFLELVHEEHEAMLLDGSGCIVQTYTNNIHGTVGHIIGATGVIKAVGLRLKVLGSIMTGVGLLGGGH</sequence>
<evidence type="ECO:0000313" key="5">
    <source>
        <dbReference type="Proteomes" id="UP000183982"/>
    </source>
</evidence>
<dbReference type="AlphaFoldDB" id="A0A1M6NIX9"/>
<dbReference type="InterPro" id="IPR058625">
    <property type="entry name" value="MdtA-like_BSH"/>
</dbReference>
<evidence type="ECO:0000256" key="2">
    <source>
        <dbReference type="SAM" id="Phobius"/>
    </source>
</evidence>
<proteinExistence type="predicted"/>
<keyword evidence="1" id="KW-0175">Coiled coil</keyword>
<dbReference type="Gene3D" id="2.40.50.100">
    <property type="match status" value="1"/>
</dbReference>
<name>A0A1M6NIX9_9RHOB</name>
<keyword evidence="2" id="KW-0472">Membrane</keyword>
<accession>A0A1M6NIX9</accession>
<feature type="domain" description="Multidrug resistance protein MdtA-like barrel-sandwich hybrid" evidence="3">
    <location>
        <begin position="63"/>
        <end position="238"/>
    </location>
</feature>